<comment type="caution">
    <text evidence="1">The sequence shown here is derived from an EMBL/GenBank/DDBJ whole genome shotgun (WGS) entry which is preliminary data.</text>
</comment>
<protein>
    <recommendedName>
        <fullName evidence="3">Cytoplasmic protein</fullName>
    </recommendedName>
</protein>
<dbReference type="RefSeq" id="WP_023491515.1">
    <property type="nucleotide sequence ID" value="NZ_ARPM03000198.1"/>
</dbReference>
<keyword evidence="2" id="KW-1185">Reference proteome</keyword>
<sequence length="182" mass="20661">MQKILMAKAVALWLIDNTKLTFQQISEFCRMHELQIEALANGEGNIASMDPVMLGDLTKEEIIRCEGDPSAVLMLNRKVGTCQKKRKAYVSLAKRKEIRNGVLWLVRFYPDLKDTDIVKFLPTTKSTVHAIRSGMYWDIKSLTPKNPVLIGLCTQESLEQLIALSEERSPSYHKNLVVNAKK</sequence>
<gene>
    <name evidence="1" type="ORF">K737_301159</name>
</gene>
<accession>A0A061JFM4</accession>
<reference evidence="1 2" key="1">
    <citation type="journal article" date="2013" name="Genome Announc.">
        <title>Draft Genome Sequence of Holospora undulata Strain HU1, a Micronucleus-Specific Symbiont of the Ciliate Paramecium caudatum.</title>
        <authorList>
            <person name="Dohra H."/>
            <person name="Suzuki H."/>
            <person name="Suzuki T."/>
            <person name="Tanaka K."/>
            <person name="Fujishima M."/>
        </authorList>
    </citation>
    <scope>NUCLEOTIDE SEQUENCE [LARGE SCALE GENOMIC DNA]</scope>
    <source>
        <strain evidence="1 2">HU1</strain>
    </source>
</reference>
<dbReference type="Proteomes" id="UP000026922">
    <property type="component" value="Unassembled WGS sequence"/>
</dbReference>
<dbReference type="EMBL" id="ARPM03000198">
    <property type="protein sequence ID" value="ETZ04436.1"/>
    <property type="molecule type" value="Genomic_DNA"/>
</dbReference>
<organism evidence="1 2">
    <name type="scientific">Holospora undulata HU1</name>
    <dbReference type="NCBI Taxonomy" id="1321371"/>
    <lineage>
        <taxon>Bacteria</taxon>
        <taxon>Pseudomonadati</taxon>
        <taxon>Pseudomonadota</taxon>
        <taxon>Alphaproteobacteria</taxon>
        <taxon>Holosporales</taxon>
        <taxon>Holosporaceae</taxon>
        <taxon>Holospora</taxon>
    </lineage>
</organism>
<proteinExistence type="predicted"/>
<name>A0A061JFM4_9PROT</name>
<dbReference type="AlphaFoldDB" id="A0A061JFM4"/>
<dbReference type="Pfam" id="PF06242">
    <property type="entry name" value="TrcR"/>
    <property type="match status" value="1"/>
</dbReference>
<evidence type="ECO:0000313" key="2">
    <source>
        <dbReference type="Proteomes" id="UP000026922"/>
    </source>
</evidence>
<evidence type="ECO:0008006" key="3">
    <source>
        <dbReference type="Google" id="ProtNLM"/>
    </source>
</evidence>
<evidence type="ECO:0000313" key="1">
    <source>
        <dbReference type="EMBL" id="ETZ04436.1"/>
    </source>
</evidence>
<dbReference type="InterPro" id="IPR010421">
    <property type="entry name" value="TrcR"/>
</dbReference>